<dbReference type="EMBL" id="CP003108">
    <property type="protein sequence ID" value="AET69158.1"/>
    <property type="molecule type" value="Genomic_DNA"/>
</dbReference>
<evidence type="ECO:0008006" key="3">
    <source>
        <dbReference type="Google" id="ProtNLM"/>
    </source>
</evidence>
<dbReference type="RefSeq" id="WP_014185966.1">
    <property type="nucleotide sequence ID" value="NC_016584.1"/>
</dbReference>
<name>G7WIT4_DESOD</name>
<accession>G7WIT4</accession>
<dbReference type="OrthoDB" id="2902550at2"/>
<dbReference type="STRING" id="768706.Desor_3690"/>
<reference evidence="2" key="1">
    <citation type="submission" date="2011-11" db="EMBL/GenBank/DDBJ databases">
        <title>Complete sequence of Desulfosporosinus orientis DSM 765.</title>
        <authorList>
            <person name="Lucas S."/>
            <person name="Han J."/>
            <person name="Lapidus A."/>
            <person name="Cheng J.-F."/>
            <person name="Goodwin L."/>
            <person name="Pitluck S."/>
            <person name="Peters L."/>
            <person name="Ovchinnikova G."/>
            <person name="Teshima H."/>
            <person name="Detter J.C."/>
            <person name="Han C."/>
            <person name="Tapia R."/>
            <person name="Land M."/>
            <person name="Hauser L."/>
            <person name="Kyrpides N."/>
            <person name="Ivanova N."/>
            <person name="Pagani I."/>
            <person name="Pester M."/>
            <person name="Spring S."/>
            <person name="Ollivier B."/>
            <person name="Rattei T."/>
            <person name="Klenk H.-P."/>
            <person name="Wagner M."/>
            <person name="Loy A."/>
            <person name="Woyke T."/>
        </authorList>
    </citation>
    <scope>NUCLEOTIDE SEQUENCE [LARGE SCALE GENOMIC DNA]</scope>
    <source>
        <strain evidence="2">ATCC 19365 / DSM 765 / NCIMB 8382 / VKM B-1628</strain>
    </source>
</reference>
<gene>
    <name evidence="1" type="ordered locus">Desor_3690</name>
</gene>
<evidence type="ECO:0000313" key="2">
    <source>
        <dbReference type="Proteomes" id="UP000006346"/>
    </source>
</evidence>
<protein>
    <recommendedName>
        <fullName evidence="3">DUF1657 domain-containing protein</fullName>
    </recommendedName>
</protein>
<keyword evidence="2" id="KW-1185">Reference proteome</keyword>
<dbReference type="Pfam" id="PF07870">
    <property type="entry name" value="DUF1657"/>
    <property type="match status" value="1"/>
</dbReference>
<dbReference type="PATRIC" id="fig|768706.3.peg.3717"/>
<proteinExistence type="predicted"/>
<reference evidence="1 2" key="2">
    <citation type="journal article" date="2012" name="J. Bacteriol.">
        <title>Complete genome sequences of Desulfosporosinus orientis DSM765T, Desulfosporosinus youngiae DSM17734T, Desulfosporosinus meridiei DSM13257T, and Desulfosporosinus acidiphilus DSM22704T.</title>
        <authorList>
            <person name="Pester M."/>
            <person name="Brambilla E."/>
            <person name="Alazard D."/>
            <person name="Rattei T."/>
            <person name="Weinmaier T."/>
            <person name="Han J."/>
            <person name="Lucas S."/>
            <person name="Lapidus A."/>
            <person name="Cheng J.F."/>
            <person name="Goodwin L."/>
            <person name="Pitluck S."/>
            <person name="Peters L."/>
            <person name="Ovchinnikova G."/>
            <person name="Teshima H."/>
            <person name="Detter J.C."/>
            <person name="Han C.S."/>
            <person name="Tapia R."/>
            <person name="Land M.L."/>
            <person name="Hauser L."/>
            <person name="Kyrpides N.C."/>
            <person name="Ivanova N.N."/>
            <person name="Pagani I."/>
            <person name="Huntmann M."/>
            <person name="Wei C.L."/>
            <person name="Davenport K.W."/>
            <person name="Daligault H."/>
            <person name="Chain P.S."/>
            <person name="Chen A."/>
            <person name="Mavromatis K."/>
            <person name="Markowitz V."/>
            <person name="Szeto E."/>
            <person name="Mikhailova N."/>
            <person name="Pati A."/>
            <person name="Wagner M."/>
            <person name="Woyke T."/>
            <person name="Ollivier B."/>
            <person name="Klenk H.P."/>
            <person name="Spring S."/>
            <person name="Loy A."/>
        </authorList>
    </citation>
    <scope>NUCLEOTIDE SEQUENCE [LARGE SCALE GENOMIC DNA]</scope>
    <source>
        <strain evidence="2">ATCC 19365 / DSM 765 / NCIMB 8382 / VKM B-1628</strain>
    </source>
</reference>
<dbReference type="eggNOG" id="ENOG5033253">
    <property type="taxonomic scope" value="Bacteria"/>
</dbReference>
<dbReference type="AlphaFoldDB" id="G7WIT4"/>
<organism evidence="1 2">
    <name type="scientific">Desulfosporosinus orientis (strain ATCC 19365 / DSM 765 / NCIMB 8382 / VKM B-1628 / Singapore I)</name>
    <name type="common">Desulfotomaculum orientis</name>
    <dbReference type="NCBI Taxonomy" id="768706"/>
    <lineage>
        <taxon>Bacteria</taxon>
        <taxon>Bacillati</taxon>
        <taxon>Bacillota</taxon>
        <taxon>Clostridia</taxon>
        <taxon>Eubacteriales</taxon>
        <taxon>Desulfitobacteriaceae</taxon>
        <taxon>Desulfosporosinus</taxon>
    </lineage>
</organism>
<evidence type="ECO:0000313" key="1">
    <source>
        <dbReference type="EMBL" id="AET69158.1"/>
    </source>
</evidence>
<dbReference type="Proteomes" id="UP000006346">
    <property type="component" value="Chromosome"/>
</dbReference>
<dbReference type="KEGG" id="dor:Desor_3690"/>
<dbReference type="InterPro" id="IPR012452">
    <property type="entry name" value="DUF1657"/>
</dbReference>
<dbReference type="HOGENOM" id="CLU_185905_2_0_9"/>
<sequence>MTVGTQMQQAIATVQNAAATMKTFSLETQDQQAKKTFEELAQTFDSALNVLKGREKYIQNQEPQYKQ</sequence>